<comment type="similarity">
    <text evidence="7">Belongs to the binding-protein-dependent transport system permease family.</text>
</comment>
<dbReference type="EMBL" id="JABXYK010000028">
    <property type="protein sequence ID" value="NVP58548.1"/>
    <property type="molecule type" value="Genomic_DNA"/>
</dbReference>
<feature type="transmembrane region" description="Helical" evidence="7">
    <location>
        <begin position="227"/>
        <end position="247"/>
    </location>
</feature>
<protein>
    <submittedName>
        <fullName evidence="9">ABC transporter permease subunit</fullName>
    </submittedName>
</protein>
<feature type="transmembrane region" description="Helical" evidence="7">
    <location>
        <begin position="12"/>
        <end position="34"/>
    </location>
</feature>
<feature type="transmembrane region" description="Helical" evidence="7">
    <location>
        <begin position="105"/>
        <end position="125"/>
    </location>
</feature>
<feature type="domain" description="ABC transmembrane type-1" evidence="8">
    <location>
        <begin position="66"/>
        <end position="244"/>
    </location>
</feature>
<feature type="transmembrane region" description="Helical" evidence="7">
    <location>
        <begin position="131"/>
        <end position="151"/>
    </location>
</feature>
<gene>
    <name evidence="9" type="ORF">HV823_25275</name>
</gene>
<evidence type="ECO:0000256" key="4">
    <source>
        <dbReference type="ARBA" id="ARBA00022692"/>
    </source>
</evidence>
<dbReference type="Gene3D" id="1.10.3720.10">
    <property type="entry name" value="MetI-like"/>
    <property type="match status" value="1"/>
</dbReference>
<organism evidence="9 10">
    <name type="scientific">Mycoplana rhizolycopersici</name>
    <dbReference type="NCBI Taxonomy" id="2746702"/>
    <lineage>
        <taxon>Bacteria</taxon>
        <taxon>Pseudomonadati</taxon>
        <taxon>Pseudomonadota</taxon>
        <taxon>Alphaproteobacteria</taxon>
        <taxon>Hyphomicrobiales</taxon>
        <taxon>Rhizobiaceae</taxon>
        <taxon>Mycoplana</taxon>
    </lineage>
</organism>
<keyword evidence="2 7" id="KW-0813">Transport</keyword>
<evidence type="ECO:0000256" key="7">
    <source>
        <dbReference type="RuleBase" id="RU363032"/>
    </source>
</evidence>
<dbReference type="CDD" id="cd06261">
    <property type="entry name" value="TM_PBP2"/>
    <property type="match status" value="1"/>
</dbReference>
<dbReference type="PANTHER" id="PTHR30151">
    <property type="entry name" value="ALKANE SULFONATE ABC TRANSPORTER-RELATED, MEMBRANE SUBUNIT"/>
    <property type="match status" value="1"/>
</dbReference>
<comment type="subcellular location">
    <subcellularLocation>
        <location evidence="1 7">Cell membrane</location>
        <topology evidence="1 7">Multi-pass membrane protein</topology>
    </subcellularLocation>
</comment>
<keyword evidence="10" id="KW-1185">Reference proteome</keyword>
<evidence type="ECO:0000256" key="1">
    <source>
        <dbReference type="ARBA" id="ARBA00004651"/>
    </source>
</evidence>
<dbReference type="InterPro" id="IPR000515">
    <property type="entry name" value="MetI-like"/>
</dbReference>
<evidence type="ECO:0000313" key="9">
    <source>
        <dbReference type="EMBL" id="NVP58548.1"/>
    </source>
</evidence>
<keyword evidence="4 7" id="KW-0812">Transmembrane</keyword>
<evidence type="ECO:0000256" key="3">
    <source>
        <dbReference type="ARBA" id="ARBA00022475"/>
    </source>
</evidence>
<dbReference type="Pfam" id="PF00528">
    <property type="entry name" value="BPD_transp_1"/>
    <property type="match status" value="1"/>
</dbReference>
<name>A0ABX2QPQ1_9HYPH</name>
<feature type="transmembrane region" description="Helical" evidence="7">
    <location>
        <begin position="182"/>
        <end position="207"/>
    </location>
</feature>
<evidence type="ECO:0000256" key="2">
    <source>
        <dbReference type="ARBA" id="ARBA00022448"/>
    </source>
</evidence>
<proteinExistence type="inferred from homology"/>
<sequence length="268" mass="28074">MGLAYRAGKVGRFLWSGWAGLSGLAVFAAVWQLGAEAYGSFVLPAPAETIQALFRLAADPDNRILVLSTSLRGIAGFSLAAVIGTMAGVVAGYHPAIMRLARPQVTLLIGVPPIAWIVLLMIWFGMGAGTVIATAAIAASPLVFVGAAEGIQTRDRGLEDMARMAGLSWLARLFQISLRQMLHAVFPALVMALGTAFKAAVMAELLANAGGIGGALANARSALDVEAALAWILLSVTALISVEYGIVQPLRAEAEAWREAAQPWGVRR</sequence>
<reference evidence="9 10" key="1">
    <citation type="submission" date="2020-06" db="EMBL/GenBank/DDBJ databases">
        <title>Rhizobium sp.nov. isolated from the tomato plant.</title>
        <authorList>
            <person name="Thin K.K."/>
            <person name="Zhang X."/>
            <person name="He S."/>
        </authorList>
    </citation>
    <scope>NUCLEOTIDE SEQUENCE [LARGE SCALE GENOMIC DNA]</scope>
    <source>
        <strain evidence="9 10">DBTS2</strain>
    </source>
</reference>
<evidence type="ECO:0000256" key="5">
    <source>
        <dbReference type="ARBA" id="ARBA00022989"/>
    </source>
</evidence>
<keyword evidence="6 7" id="KW-0472">Membrane</keyword>
<dbReference type="PANTHER" id="PTHR30151:SF0">
    <property type="entry name" value="ABC TRANSPORTER PERMEASE PROTEIN MJ0413-RELATED"/>
    <property type="match status" value="1"/>
</dbReference>
<keyword evidence="5 7" id="KW-1133">Transmembrane helix</keyword>
<dbReference type="RefSeq" id="WP_176952444.1">
    <property type="nucleotide sequence ID" value="NZ_JABXYK010000028.1"/>
</dbReference>
<accession>A0ABX2QPQ1</accession>
<feature type="transmembrane region" description="Helical" evidence="7">
    <location>
        <begin position="74"/>
        <end position="93"/>
    </location>
</feature>
<dbReference type="Proteomes" id="UP000659172">
    <property type="component" value="Unassembled WGS sequence"/>
</dbReference>
<dbReference type="InterPro" id="IPR035906">
    <property type="entry name" value="MetI-like_sf"/>
</dbReference>
<dbReference type="PROSITE" id="PS50928">
    <property type="entry name" value="ABC_TM1"/>
    <property type="match status" value="1"/>
</dbReference>
<evidence type="ECO:0000259" key="8">
    <source>
        <dbReference type="PROSITE" id="PS50928"/>
    </source>
</evidence>
<evidence type="ECO:0000313" key="10">
    <source>
        <dbReference type="Proteomes" id="UP000659172"/>
    </source>
</evidence>
<comment type="caution">
    <text evidence="9">The sequence shown here is derived from an EMBL/GenBank/DDBJ whole genome shotgun (WGS) entry which is preliminary data.</text>
</comment>
<keyword evidence="3" id="KW-1003">Cell membrane</keyword>
<dbReference type="SUPFAM" id="SSF161098">
    <property type="entry name" value="MetI-like"/>
    <property type="match status" value="1"/>
</dbReference>
<evidence type="ECO:0000256" key="6">
    <source>
        <dbReference type="ARBA" id="ARBA00023136"/>
    </source>
</evidence>